<reference evidence="1" key="1">
    <citation type="submission" date="2014-11" db="EMBL/GenBank/DDBJ databases">
        <authorList>
            <person name="Otto D Thomas"/>
            <person name="Naeem Raeece"/>
        </authorList>
    </citation>
    <scope>NUCLEOTIDE SEQUENCE</scope>
</reference>
<gene>
    <name evidence="1" type="ORF">Cvel_19338</name>
</gene>
<dbReference type="EMBL" id="CDMZ01000729">
    <property type="protein sequence ID" value="CEM20324.1"/>
    <property type="molecule type" value="Genomic_DNA"/>
</dbReference>
<proteinExistence type="predicted"/>
<dbReference type="AlphaFoldDB" id="A0A0G4FZ15"/>
<organism evidence="1">
    <name type="scientific">Chromera velia CCMP2878</name>
    <dbReference type="NCBI Taxonomy" id="1169474"/>
    <lineage>
        <taxon>Eukaryota</taxon>
        <taxon>Sar</taxon>
        <taxon>Alveolata</taxon>
        <taxon>Colpodellida</taxon>
        <taxon>Chromeraceae</taxon>
        <taxon>Chromera</taxon>
    </lineage>
</organism>
<sequence>MWSSGCFLFPPLGPPPEIATLTLLPRLVQIEVSSLLINSHAFAWPVSIAALIFLSVKRKQVFPFTQSFGRSPLDLRIVWLFSYEVLPPFSFLYSSRLSPPLIETAAGQVHSIGGRRGRGGDQHETTDTRIIVPKKKVVEDMIAKNISNLKPLKKSQKVSFDPAKDCEIVELHAYDEREDPTSSKGWCLVRVKCGVCTLASESENDCVWKCW</sequence>
<name>A0A0G4FZ15_9ALVE</name>
<dbReference type="VEuPathDB" id="CryptoDB:Cvel_19338"/>
<protein>
    <submittedName>
        <fullName evidence="1">Uncharacterized protein</fullName>
    </submittedName>
</protein>
<accession>A0A0G4FZ15</accession>
<evidence type="ECO:0000313" key="1">
    <source>
        <dbReference type="EMBL" id="CEM20324.1"/>
    </source>
</evidence>